<evidence type="ECO:0000259" key="10">
    <source>
        <dbReference type="PROSITE" id="PS51898"/>
    </source>
</evidence>
<dbReference type="InterPro" id="IPR010998">
    <property type="entry name" value="Integrase_recombinase_N"/>
</dbReference>
<comment type="function">
    <text evidence="9">Site-specific tyrosine recombinase, which acts by catalyzing the cutting and rejoining of the recombining DNA molecules. The XerC-XerD complex is essential to convert dimers of the bacterial chromosome into monomers to permit their segregation at cell division. It also contributes to the segregational stability of plasmids.</text>
</comment>
<dbReference type="OrthoDB" id="9801717at2"/>
<dbReference type="CDD" id="cd00798">
    <property type="entry name" value="INT_XerDC_C"/>
    <property type="match status" value="1"/>
</dbReference>
<feature type="domain" description="Core-binding (CB)" evidence="11">
    <location>
        <begin position="7"/>
        <end position="100"/>
    </location>
</feature>
<dbReference type="Gene3D" id="1.10.150.130">
    <property type="match status" value="1"/>
</dbReference>
<dbReference type="GO" id="GO:0006313">
    <property type="term" value="P:DNA transposition"/>
    <property type="evidence" value="ECO:0007669"/>
    <property type="project" value="UniProtKB-UniRule"/>
</dbReference>
<evidence type="ECO:0000313" key="13">
    <source>
        <dbReference type="Proteomes" id="UP000243745"/>
    </source>
</evidence>
<evidence type="ECO:0000256" key="1">
    <source>
        <dbReference type="ARBA" id="ARBA00004496"/>
    </source>
</evidence>
<organism evidence="12 13">
    <name type="scientific">Ruminobacter amylophilus</name>
    <dbReference type="NCBI Taxonomy" id="867"/>
    <lineage>
        <taxon>Bacteria</taxon>
        <taxon>Pseudomonadati</taxon>
        <taxon>Pseudomonadota</taxon>
        <taxon>Gammaproteobacteria</taxon>
        <taxon>Aeromonadales</taxon>
        <taxon>Succinivibrionaceae</taxon>
        <taxon>Ruminobacter</taxon>
    </lineage>
</organism>
<feature type="active site" evidence="9">
    <location>
        <position position="257"/>
    </location>
</feature>
<feature type="active site" evidence="9">
    <location>
        <position position="185"/>
    </location>
</feature>
<keyword evidence="2 9" id="KW-0963">Cytoplasm</keyword>
<feature type="domain" description="Tyr recombinase" evidence="10">
    <location>
        <begin position="121"/>
        <end position="302"/>
    </location>
</feature>
<keyword evidence="4 9" id="KW-0159">Chromosome partition</keyword>
<dbReference type="EMBL" id="FOXF01000027">
    <property type="protein sequence ID" value="SFP47643.1"/>
    <property type="molecule type" value="Genomic_DNA"/>
</dbReference>
<dbReference type="GO" id="GO:0009037">
    <property type="term" value="F:tyrosine-based site-specific recombinase activity"/>
    <property type="evidence" value="ECO:0007669"/>
    <property type="project" value="UniProtKB-UniRule"/>
</dbReference>
<sequence>MQNTKYSLFYEEVSDFINYLTYEKRYSAHTVKSYERELHHFIEVLNKKLSELTSFADASEHDLRLGIRETTSLVSDKENISNRSRAHLVSTLKSFYKYLVLMGQIKINPMADIKTPKFTADLPAYLTYEQFEKLSRLPDDPSPKDYRDRAIVELLFASGVRVSELVSIQISDIDFEKMEIRIIGKGNKERIVPFGSYSLQAMMEWFAVRDLLAAPDCDYLFVNRFGEQMTTRAVQISIKKMGLTADIPLKITPHKLRHSFATEMLAGGADIRVVQEILGHTSLSVTQIYLHLDIERLKDVYTKAHPLALMDGNTSEQKE</sequence>
<dbReference type="InterPro" id="IPR002104">
    <property type="entry name" value="Integrase_catalytic"/>
</dbReference>
<dbReference type="SUPFAM" id="SSF56349">
    <property type="entry name" value="DNA breaking-rejoining enzymes"/>
    <property type="match status" value="1"/>
</dbReference>
<dbReference type="GO" id="GO:0051301">
    <property type="term" value="P:cell division"/>
    <property type="evidence" value="ECO:0007669"/>
    <property type="project" value="UniProtKB-KW"/>
</dbReference>
<dbReference type="AlphaFoldDB" id="A0A662ZJE0"/>
<dbReference type="Proteomes" id="UP000243745">
    <property type="component" value="Unassembled WGS sequence"/>
</dbReference>
<evidence type="ECO:0000256" key="3">
    <source>
        <dbReference type="ARBA" id="ARBA00022618"/>
    </source>
</evidence>
<dbReference type="Pfam" id="PF00589">
    <property type="entry name" value="Phage_integrase"/>
    <property type="match status" value="1"/>
</dbReference>
<gene>
    <name evidence="9" type="primary">xerC</name>
    <name evidence="12" type="ORF">SAMN02910344_01488</name>
</gene>
<dbReference type="InterPro" id="IPR044068">
    <property type="entry name" value="CB"/>
</dbReference>
<dbReference type="PROSITE" id="PS51900">
    <property type="entry name" value="CB"/>
    <property type="match status" value="1"/>
</dbReference>
<dbReference type="PANTHER" id="PTHR30349">
    <property type="entry name" value="PHAGE INTEGRASE-RELATED"/>
    <property type="match status" value="1"/>
</dbReference>
<protein>
    <recommendedName>
        <fullName evidence="9">Tyrosine recombinase XerC</fullName>
    </recommendedName>
</protein>
<dbReference type="Pfam" id="PF02899">
    <property type="entry name" value="Phage_int_SAM_1"/>
    <property type="match status" value="1"/>
</dbReference>
<comment type="subcellular location">
    <subcellularLocation>
        <location evidence="1 9">Cytoplasm</location>
    </subcellularLocation>
</comment>
<evidence type="ECO:0000256" key="8">
    <source>
        <dbReference type="ARBA" id="ARBA00023306"/>
    </source>
</evidence>
<feature type="active site" evidence="9">
    <location>
        <position position="280"/>
    </location>
</feature>
<dbReference type="PROSITE" id="PS51898">
    <property type="entry name" value="TYR_RECOMBINASE"/>
    <property type="match status" value="1"/>
</dbReference>
<proteinExistence type="inferred from homology"/>
<evidence type="ECO:0000256" key="6">
    <source>
        <dbReference type="ARBA" id="ARBA00023125"/>
    </source>
</evidence>
<dbReference type="InterPro" id="IPR004107">
    <property type="entry name" value="Integrase_SAM-like_N"/>
</dbReference>
<name>A0A662ZJE0_9GAMM</name>
<evidence type="ECO:0000259" key="11">
    <source>
        <dbReference type="PROSITE" id="PS51900"/>
    </source>
</evidence>
<dbReference type="Gene3D" id="1.10.443.10">
    <property type="entry name" value="Intergrase catalytic core"/>
    <property type="match status" value="1"/>
</dbReference>
<feature type="active site" description="O-(3'-phospho-DNA)-tyrosine intermediate" evidence="9">
    <location>
        <position position="289"/>
    </location>
</feature>
<evidence type="ECO:0000256" key="5">
    <source>
        <dbReference type="ARBA" id="ARBA00022908"/>
    </source>
</evidence>
<dbReference type="InterPro" id="IPR023009">
    <property type="entry name" value="Tyrosine_recombinase_XerC/XerD"/>
</dbReference>
<evidence type="ECO:0000256" key="9">
    <source>
        <dbReference type="HAMAP-Rule" id="MF_01808"/>
    </source>
</evidence>
<comment type="similarity">
    <text evidence="9">Belongs to the 'phage' integrase family. XerC subfamily.</text>
</comment>
<dbReference type="InterPro" id="IPR013762">
    <property type="entry name" value="Integrase-like_cat_sf"/>
</dbReference>
<reference evidence="12 13" key="1">
    <citation type="submission" date="2016-10" db="EMBL/GenBank/DDBJ databases">
        <authorList>
            <person name="Varghese N."/>
            <person name="Submissions S."/>
        </authorList>
    </citation>
    <scope>NUCLEOTIDE SEQUENCE [LARGE SCALE GENOMIC DNA]</scope>
    <source>
        <strain evidence="12 13">DSM 1361</strain>
    </source>
</reference>
<feature type="active site" evidence="9">
    <location>
        <position position="254"/>
    </location>
</feature>
<dbReference type="GO" id="GO:0007059">
    <property type="term" value="P:chromosome segregation"/>
    <property type="evidence" value="ECO:0007669"/>
    <property type="project" value="UniProtKB-UniRule"/>
</dbReference>
<evidence type="ECO:0000256" key="4">
    <source>
        <dbReference type="ARBA" id="ARBA00022829"/>
    </source>
</evidence>
<dbReference type="GO" id="GO:0003677">
    <property type="term" value="F:DNA binding"/>
    <property type="evidence" value="ECO:0007669"/>
    <property type="project" value="UniProtKB-UniRule"/>
</dbReference>
<keyword evidence="5 9" id="KW-0229">DNA integration</keyword>
<evidence type="ECO:0000256" key="7">
    <source>
        <dbReference type="ARBA" id="ARBA00023172"/>
    </source>
</evidence>
<dbReference type="InterPro" id="IPR011010">
    <property type="entry name" value="DNA_brk_join_enz"/>
</dbReference>
<keyword evidence="8 9" id="KW-0131">Cell cycle</keyword>
<keyword evidence="6 9" id="KW-0238">DNA-binding</keyword>
<keyword evidence="3 9" id="KW-0132">Cell division</keyword>
<keyword evidence="7 9" id="KW-0233">DNA recombination</keyword>
<dbReference type="InterPro" id="IPR050090">
    <property type="entry name" value="Tyrosine_recombinase_XerCD"/>
</dbReference>
<keyword evidence="13" id="KW-1185">Reference proteome</keyword>
<evidence type="ECO:0000313" key="12">
    <source>
        <dbReference type="EMBL" id="SFP47643.1"/>
    </source>
</evidence>
<accession>A0A662ZJE0</accession>
<dbReference type="NCBIfam" id="NF040815">
    <property type="entry name" value="recomb_XerA_Arch"/>
    <property type="match status" value="1"/>
</dbReference>
<dbReference type="GO" id="GO:0005737">
    <property type="term" value="C:cytoplasm"/>
    <property type="evidence" value="ECO:0007669"/>
    <property type="project" value="UniProtKB-SubCell"/>
</dbReference>
<dbReference type="RefSeq" id="WP_093142458.1">
    <property type="nucleotide sequence ID" value="NZ_FOXF01000027.1"/>
</dbReference>
<comment type="subunit">
    <text evidence="9">Forms a cyclic heterotetrameric complex composed of two molecules of XerC and two molecules of XerD.</text>
</comment>
<dbReference type="HAMAP" id="MF_01808">
    <property type="entry name" value="Recomb_XerC_XerD"/>
    <property type="match status" value="1"/>
</dbReference>
<dbReference type="PANTHER" id="PTHR30349:SF77">
    <property type="entry name" value="TYROSINE RECOMBINASE XERC"/>
    <property type="match status" value="1"/>
</dbReference>
<evidence type="ECO:0000256" key="2">
    <source>
        <dbReference type="ARBA" id="ARBA00022490"/>
    </source>
</evidence>
<feature type="active site" evidence="9">
    <location>
        <position position="161"/>
    </location>
</feature>